<gene>
    <name evidence="2" type="ORF">EYC98_03450</name>
</gene>
<dbReference type="Pfam" id="PF19795">
    <property type="entry name" value="DUF6279"/>
    <property type="match status" value="1"/>
</dbReference>
<dbReference type="PIRSF" id="PIRSF028200">
    <property type="entry name" value="UCP028200"/>
    <property type="match status" value="1"/>
</dbReference>
<evidence type="ECO:0000256" key="1">
    <source>
        <dbReference type="SAM" id="SignalP"/>
    </source>
</evidence>
<dbReference type="Proteomes" id="UP001143362">
    <property type="component" value="Unassembled WGS sequence"/>
</dbReference>
<comment type="caution">
    <text evidence="2">The sequence shown here is derived from an EMBL/GenBank/DDBJ whole genome shotgun (WGS) entry which is preliminary data.</text>
</comment>
<keyword evidence="1" id="KW-0732">Signal</keyword>
<dbReference type="InterPro" id="IPR016875">
    <property type="entry name" value="UCP028200"/>
</dbReference>
<sequence length="279" mass="32934">MVLKRLLPVCLCLLLTSCSNAFVYNQLDWLIPWYMGDYVNLTRDQKKSLKQELQPLLQWHREEELQSYLIILEGIESDLDQPVDSAVIKAWTDELLVAYTRLEERSLDLAFTLGEQMSDAQLADFMGELYEEQADLEEEYLGRTDAEFREQTFENFEDGLKSFMGKLQPEQKQLLQEAAADMHRFDEAWLQQRRKWLAQTEELLEREPGWQQRARDILDQRESHQSEEYVAANVHNEQVIYQVLAAVIDSRNDKQDRRVRKELGGFKRDLNKLIAREKS</sequence>
<evidence type="ECO:0008006" key="4">
    <source>
        <dbReference type="Google" id="ProtNLM"/>
    </source>
</evidence>
<organism evidence="2 3">
    <name type="scientific">Candidatus Litorirhabdus singularis</name>
    <dbReference type="NCBI Taxonomy" id="2518993"/>
    <lineage>
        <taxon>Bacteria</taxon>
        <taxon>Pseudomonadati</taxon>
        <taxon>Pseudomonadota</taxon>
        <taxon>Gammaproteobacteria</taxon>
        <taxon>Cellvibrionales</taxon>
        <taxon>Halieaceae</taxon>
        <taxon>Candidatus Litorirhabdus</taxon>
    </lineage>
</organism>
<evidence type="ECO:0000313" key="2">
    <source>
        <dbReference type="EMBL" id="MCX2979915.1"/>
    </source>
</evidence>
<name>A0ABT3TCA1_9GAMM</name>
<feature type="signal peptide" evidence="1">
    <location>
        <begin position="1"/>
        <end position="21"/>
    </location>
</feature>
<dbReference type="RefSeq" id="WP_279243900.1">
    <property type="nucleotide sequence ID" value="NZ_SHNN01000001.1"/>
</dbReference>
<protein>
    <recommendedName>
        <fullName evidence="4">Lipoprotein</fullName>
    </recommendedName>
</protein>
<dbReference type="PROSITE" id="PS51257">
    <property type="entry name" value="PROKAR_LIPOPROTEIN"/>
    <property type="match status" value="1"/>
</dbReference>
<evidence type="ECO:0000313" key="3">
    <source>
        <dbReference type="Proteomes" id="UP001143362"/>
    </source>
</evidence>
<keyword evidence="3" id="KW-1185">Reference proteome</keyword>
<feature type="chain" id="PRO_5045170987" description="Lipoprotein" evidence="1">
    <location>
        <begin position="22"/>
        <end position="279"/>
    </location>
</feature>
<proteinExistence type="predicted"/>
<accession>A0ABT3TCA1</accession>
<dbReference type="EMBL" id="SHNN01000001">
    <property type="protein sequence ID" value="MCX2979915.1"/>
    <property type="molecule type" value="Genomic_DNA"/>
</dbReference>
<reference evidence="2" key="1">
    <citation type="submission" date="2019-02" db="EMBL/GenBank/DDBJ databases">
        <authorList>
            <person name="Li S.-H."/>
        </authorList>
    </citation>
    <scope>NUCLEOTIDE SEQUENCE</scope>
    <source>
        <strain evidence="2">IMCC14734</strain>
    </source>
</reference>